<dbReference type="EMBL" id="VBSN01000027">
    <property type="protein sequence ID" value="KAA6440319.1"/>
    <property type="molecule type" value="Genomic_DNA"/>
</dbReference>
<name>A0A5M8QVY5_9BACT</name>
<feature type="domain" description="AAA" evidence="1">
    <location>
        <begin position="18"/>
        <end position="141"/>
    </location>
</feature>
<dbReference type="InterPro" id="IPR041682">
    <property type="entry name" value="AAA_14"/>
</dbReference>
<dbReference type="Pfam" id="PF13173">
    <property type="entry name" value="AAA_14"/>
    <property type="match status" value="1"/>
</dbReference>
<evidence type="ECO:0000259" key="2">
    <source>
        <dbReference type="Pfam" id="PF13635"/>
    </source>
</evidence>
<feature type="domain" description="DUF4143" evidence="2">
    <location>
        <begin position="180"/>
        <end position="337"/>
    </location>
</feature>
<evidence type="ECO:0000313" key="4">
    <source>
        <dbReference type="Proteomes" id="UP000323994"/>
    </source>
</evidence>
<dbReference type="PANTHER" id="PTHR43566:SF2">
    <property type="entry name" value="DUF4143 DOMAIN-CONTAINING PROTEIN"/>
    <property type="match status" value="1"/>
</dbReference>
<dbReference type="OrthoDB" id="9778168at2"/>
<keyword evidence="4" id="KW-1185">Reference proteome</keyword>
<dbReference type="RefSeq" id="WP_139011332.1">
    <property type="nucleotide sequence ID" value="NZ_VBSN01000027.1"/>
</dbReference>
<dbReference type="Pfam" id="PF13635">
    <property type="entry name" value="DUF4143"/>
    <property type="match status" value="1"/>
</dbReference>
<dbReference type="Proteomes" id="UP000323994">
    <property type="component" value="Unassembled WGS sequence"/>
</dbReference>
<keyword evidence="3" id="KW-0547">Nucleotide-binding</keyword>
<evidence type="ECO:0000313" key="3">
    <source>
        <dbReference type="EMBL" id="KAA6440319.1"/>
    </source>
</evidence>
<gene>
    <name evidence="3" type="ORF">FEM33_06860</name>
</gene>
<dbReference type="Gene3D" id="3.40.50.300">
    <property type="entry name" value="P-loop containing nucleotide triphosphate hydrolases"/>
    <property type="match status" value="1"/>
</dbReference>
<comment type="caution">
    <text evidence="3">The sequence shown here is derived from an EMBL/GenBank/DDBJ whole genome shotgun (WGS) entry which is preliminary data.</text>
</comment>
<accession>A0A5M8QVY5</accession>
<sequence length="393" mass="44203">MIERESQNDIFNLLKQFPAVGILGPRQIGKTTLAFQIAEKISPEPIYLDLESPSDAAQLSEPELYFNSHSDRTIILDEIQRTPEIFAVLRGVIDKRRRAGQKSGQFLILGSASLDLLQQSSESLAGRIAYIRLTGLKATEIDKDNIDKLWLRGGFPESFLAENNSSSFEWRQNLITTYLERDIPQLGFRISAAVLRNFWTMLANVQGGISNMSRIAAGLGISVPTANRYLDLLEDLFLVRKLQPWSVNAGKRLVRTPKIYIRDSGITHTLLKIRNQDDLLGHPVLGGSWEGFIIENLLSVLPDWVIPYYYRTAAGAEIDLVLEINHQTRIAIEIKRSLTPAVSKGFSTGCEDIQATHKYFVFPGKNSYMISGDVKVVPLIEMMDVIRKIIDIE</sequence>
<protein>
    <submittedName>
        <fullName evidence="3">ATP-binding protein</fullName>
    </submittedName>
</protein>
<dbReference type="PANTHER" id="PTHR43566">
    <property type="entry name" value="CONSERVED PROTEIN"/>
    <property type="match status" value="1"/>
</dbReference>
<dbReference type="InterPro" id="IPR025420">
    <property type="entry name" value="DUF4143"/>
</dbReference>
<proteinExistence type="predicted"/>
<dbReference type="GO" id="GO:0005524">
    <property type="term" value="F:ATP binding"/>
    <property type="evidence" value="ECO:0007669"/>
    <property type="project" value="UniProtKB-KW"/>
</dbReference>
<dbReference type="AlphaFoldDB" id="A0A5M8QVY5"/>
<reference evidence="3 4" key="1">
    <citation type="submission" date="2019-05" db="EMBL/GenBank/DDBJ databases">
        <authorList>
            <person name="Qu J.-H."/>
        </authorList>
    </citation>
    <scope>NUCLEOTIDE SEQUENCE [LARGE SCALE GENOMIC DNA]</scope>
    <source>
        <strain evidence="3 4">NS28</strain>
    </source>
</reference>
<evidence type="ECO:0000259" key="1">
    <source>
        <dbReference type="Pfam" id="PF13173"/>
    </source>
</evidence>
<keyword evidence="3" id="KW-0067">ATP-binding</keyword>
<dbReference type="SUPFAM" id="SSF52540">
    <property type="entry name" value="P-loop containing nucleoside triphosphate hydrolases"/>
    <property type="match status" value="1"/>
</dbReference>
<organism evidence="3 4">
    <name type="scientific">Dyadobacter flavalbus</name>
    <dbReference type="NCBI Taxonomy" id="2579942"/>
    <lineage>
        <taxon>Bacteria</taxon>
        <taxon>Pseudomonadati</taxon>
        <taxon>Bacteroidota</taxon>
        <taxon>Cytophagia</taxon>
        <taxon>Cytophagales</taxon>
        <taxon>Spirosomataceae</taxon>
        <taxon>Dyadobacter</taxon>
    </lineage>
</organism>
<dbReference type="InterPro" id="IPR027417">
    <property type="entry name" value="P-loop_NTPase"/>
</dbReference>